<dbReference type="PANTHER" id="PTHR41813">
    <property type="entry name" value="REGULATOR PAB1642, PUTATIVE (AFU_ORTHOLOGUE AFUA_3G11955)-RELATED"/>
    <property type="match status" value="1"/>
</dbReference>
<evidence type="ECO:0008006" key="3">
    <source>
        <dbReference type="Google" id="ProtNLM"/>
    </source>
</evidence>
<dbReference type="Proteomes" id="UP001286456">
    <property type="component" value="Unassembled WGS sequence"/>
</dbReference>
<organism evidence="1 2">
    <name type="scientific">Cercophora scortea</name>
    <dbReference type="NCBI Taxonomy" id="314031"/>
    <lineage>
        <taxon>Eukaryota</taxon>
        <taxon>Fungi</taxon>
        <taxon>Dikarya</taxon>
        <taxon>Ascomycota</taxon>
        <taxon>Pezizomycotina</taxon>
        <taxon>Sordariomycetes</taxon>
        <taxon>Sordariomycetidae</taxon>
        <taxon>Sordariales</taxon>
        <taxon>Lasiosphaeriaceae</taxon>
        <taxon>Cercophora</taxon>
    </lineage>
</organism>
<evidence type="ECO:0000313" key="1">
    <source>
        <dbReference type="EMBL" id="KAK3323834.1"/>
    </source>
</evidence>
<dbReference type="EMBL" id="JAUEPO010000004">
    <property type="protein sequence ID" value="KAK3323834.1"/>
    <property type="molecule type" value="Genomic_DNA"/>
</dbReference>
<reference evidence="1" key="1">
    <citation type="journal article" date="2023" name="Mol. Phylogenet. Evol.">
        <title>Genome-scale phylogeny and comparative genomics of the fungal order Sordariales.</title>
        <authorList>
            <person name="Hensen N."/>
            <person name="Bonometti L."/>
            <person name="Westerberg I."/>
            <person name="Brannstrom I.O."/>
            <person name="Guillou S."/>
            <person name="Cros-Aarteil S."/>
            <person name="Calhoun S."/>
            <person name="Haridas S."/>
            <person name="Kuo A."/>
            <person name="Mondo S."/>
            <person name="Pangilinan J."/>
            <person name="Riley R."/>
            <person name="LaButti K."/>
            <person name="Andreopoulos B."/>
            <person name="Lipzen A."/>
            <person name="Chen C."/>
            <person name="Yan M."/>
            <person name="Daum C."/>
            <person name="Ng V."/>
            <person name="Clum A."/>
            <person name="Steindorff A."/>
            <person name="Ohm R.A."/>
            <person name="Martin F."/>
            <person name="Silar P."/>
            <person name="Natvig D.O."/>
            <person name="Lalanne C."/>
            <person name="Gautier V."/>
            <person name="Ament-Velasquez S.L."/>
            <person name="Kruys A."/>
            <person name="Hutchinson M.I."/>
            <person name="Powell A.J."/>
            <person name="Barry K."/>
            <person name="Miller A.N."/>
            <person name="Grigoriev I.V."/>
            <person name="Debuchy R."/>
            <person name="Gladieux P."/>
            <person name="Hiltunen Thoren M."/>
            <person name="Johannesson H."/>
        </authorList>
    </citation>
    <scope>NUCLEOTIDE SEQUENCE</scope>
    <source>
        <strain evidence="1">SMH4131-1</strain>
    </source>
</reference>
<protein>
    <recommendedName>
        <fullName evidence="3">Thiaminase-2/PQQC domain-containing protein</fullName>
    </recommendedName>
</protein>
<dbReference type="PANTHER" id="PTHR41813:SF2">
    <property type="entry name" value="REGULATOR PAB1642, PUTATIVE (AFU_ORTHOLOGUE AFUA_3G11955)-RELATED"/>
    <property type="match status" value="1"/>
</dbReference>
<dbReference type="Gene3D" id="1.20.910.10">
    <property type="entry name" value="Heme oxygenase-like"/>
    <property type="match status" value="1"/>
</dbReference>
<accession>A0AAE0IF34</accession>
<dbReference type="InterPro" id="IPR053261">
    <property type="entry name" value="Polyketide-peptide_reg"/>
</dbReference>
<gene>
    <name evidence="1" type="ORF">B0T19DRAFT_214405</name>
</gene>
<dbReference type="CDD" id="cd19357">
    <property type="entry name" value="TenA_E_At3g16990-like"/>
    <property type="match status" value="1"/>
</dbReference>
<dbReference type="SUPFAM" id="SSF48613">
    <property type="entry name" value="Heme oxygenase-like"/>
    <property type="match status" value="2"/>
</dbReference>
<evidence type="ECO:0000313" key="2">
    <source>
        <dbReference type="Proteomes" id="UP001286456"/>
    </source>
</evidence>
<keyword evidence="2" id="KW-1185">Reference proteome</keyword>
<sequence length="290" mass="31790">MSSSPTWSLTEHLLSTFPREFQSATQHGFLLAAAEGRLPKETLGRWLANDWLYIHSYIRGAGKLLASLDLPQHVPDGEAVETQLVDWLIEALAAVRKEERFFLDVAERYGLSVTVGTADDPSQVHGSGEVGKLRVSNEAKLPGLVMIEGIFSGIQPGTAEQPALLTVAASERPPPPMLPWLEGAVIFWGTERCYLDAWSWARSKQPLGRDARDDADGGALRREFIPNWSSADFARFVGRLGGLIDFAVGQALERAGDGAEEVKGEILRRLEGKWKSLLAAEAAFWPEVEG</sequence>
<dbReference type="AlphaFoldDB" id="A0AAE0IF34"/>
<dbReference type="InterPro" id="IPR016084">
    <property type="entry name" value="Haem_Oase-like_multi-hlx"/>
</dbReference>
<name>A0AAE0IF34_9PEZI</name>
<proteinExistence type="predicted"/>
<reference evidence="1" key="2">
    <citation type="submission" date="2023-06" db="EMBL/GenBank/DDBJ databases">
        <authorList>
            <consortium name="Lawrence Berkeley National Laboratory"/>
            <person name="Haridas S."/>
            <person name="Hensen N."/>
            <person name="Bonometti L."/>
            <person name="Westerberg I."/>
            <person name="Brannstrom I.O."/>
            <person name="Guillou S."/>
            <person name="Cros-Aarteil S."/>
            <person name="Calhoun S."/>
            <person name="Kuo A."/>
            <person name="Mondo S."/>
            <person name="Pangilinan J."/>
            <person name="Riley R."/>
            <person name="Labutti K."/>
            <person name="Andreopoulos B."/>
            <person name="Lipzen A."/>
            <person name="Chen C."/>
            <person name="Yanf M."/>
            <person name="Daum C."/>
            <person name="Ng V."/>
            <person name="Clum A."/>
            <person name="Steindorff A."/>
            <person name="Ohm R."/>
            <person name="Martin F."/>
            <person name="Silar P."/>
            <person name="Natvig D."/>
            <person name="Lalanne C."/>
            <person name="Gautier V."/>
            <person name="Ament-Velasquez S.L."/>
            <person name="Kruys A."/>
            <person name="Hutchinson M.I."/>
            <person name="Powell A.J."/>
            <person name="Barry K."/>
            <person name="Miller A.N."/>
            <person name="Grigoriev I.V."/>
            <person name="Debuchy R."/>
            <person name="Gladieux P."/>
            <person name="Thoren M.H."/>
            <person name="Johannesson H."/>
        </authorList>
    </citation>
    <scope>NUCLEOTIDE SEQUENCE</scope>
    <source>
        <strain evidence="1">SMH4131-1</strain>
    </source>
</reference>
<comment type="caution">
    <text evidence="1">The sequence shown here is derived from an EMBL/GenBank/DDBJ whole genome shotgun (WGS) entry which is preliminary data.</text>
</comment>